<dbReference type="AlphaFoldDB" id="A0A835QGR1"/>
<protein>
    <submittedName>
        <fullName evidence="1">Uncharacterized protein</fullName>
    </submittedName>
</protein>
<name>A0A835QGR1_VANPL</name>
<dbReference type="OrthoDB" id="10265890at2759"/>
<reference evidence="1 2" key="1">
    <citation type="journal article" date="2020" name="Nat. Food">
        <title>A phased Vanilla planifolia genome enables genetic improvement of flavour and production.</title>
        <authorList>
            <person name="Hasing T."/>
            <person name="Tang H."/>
            <person name="Brym M."/>
            <person name="Khazi F."/>
            <person name="Huang T."/>
            <person name="Chambers A.H."/>
        </authorList>
    </citation>
    <scope>NUCLEOTIDE SEQUENCE [LARGE SCALE GENOMIC DNA]</scope>
    <source>
        <tissue evidence="1">Leaf</tissue>
    </source>
</reference>
<comment type="caution">
    <text evidence="1">The sequence shown here is derived from an EMBL/GenBank/DDBJ whole genome shotgun (WGS) entry which is preliminary data.</text>
</comment>
<sequence length="75" mass="8822">MEPTLNYRLAKTTPASRKKDVRGVLVFRFARGWWRQSERHYRLQWRSERGFHGGVARLHAQILTRDGGTRAAEDL</sequence>
<evidence type="ECO:0000313" key="2">
    <source>
        <dbReference type="Proteomes" id="UP000636800"/>
    </source>
</evidence>
<gene>
    <name evidence="1" type="ORF">HPP92_014828</name>
</gene>
<dbReference type="Proteomes" id="UP000636800">
    <property type="component" value="Chromosome 7"/>
</dbReference>
<evidence type="ECO:0000313" key="1">
    <source>
        <dbReference type="EMBL" id="KAG0472971.1"/>
    </source>
</evidence>
<keyword evidence="2" id="KW-1185">Reference proteome</keyword>
<dbReference type="EMBL" id="JADCNL010000007">
    <property type="protein sequence ID" value="KAG0472971.1"/>
    <property type="molecule type" value="Genomic_DNA"/>
</dbReference>
<proteinExistence type="predicted"/>
<accession>A0A835QGR1</accession>
<organism evidence="1 2">
    <name type="scientific">Vanilla planifolia</name>
    <name type="common">Vanilla</name>
    <dbReference type="NCBI Taxonomy" id="51239"/>
    <lineage>
        <taxon>Eukaryota</taxon>
        <taxon>Viridiplantae</taxon>
        <taxon>Streptophyta</taxon>
        <taxon>Embryophyta</taxon>
        <taxon>Tracheophyta</taxon>
        <taxon>Spermatophyta</taxon>
        <taxon>Magnoliopsida</taxon>
        <taxon>Liliopsida</taxon>
        <taxon>Asparagales</taxon>
        <taxon>Orchidaceae</taxon>
        <taxon>Vanilloideae</taxon>
        <taxon>Vanilleae</taxon>
        <taxon>Vanilla</taxon>
    </lineage>
</organism>